<keyword evidence="6" id="KW-1185">Reference proteome</keyword>
<dbReference type="InterPro" id="IPR036047">
    <property type="entry name" value="F-box-like_dom_sf"/>
</dbReference>
<evidence type="ECO:0000313" key="6">
    <source>
        <dbReference type="Proteomes" id="UP000235388"/>
    </source>
</evidence>
<dbReference type="InterPro" id="IPR009976">
    <property type="entry name" value="Sec10-like"/>
</dbReference>
<name>A0A2N5S9I8_9BASI</name>
<dbReference type="InterPro" id="IPR048627">
    <property type="entry name" value="Sec10_HB"/>
</dbReference>
<evidence type="ECO:0000313" key="5">
    <source>
        <dbReference type="EMBL" id="PLW40821.1"/>
    </source>
</evidence>
<dbReference type="GO" id="GO:0006893">
    <property type="term" value="P:Golgi to plasma membrane transport"/>
    <property type="evidence" value="ECO:0007669"/>
    <property type="project" value="TreeGrafter"/>
</dbReference>
<dbReference type="EMBL" id="PGCI01000097">
    <property type="protein sequence ID" value="PLW40821.1"/>
    <property type="molecule type" value="Genomic_DNA"/>
</dbReference>
<feature type="compositionally biased region" description="Polar residues" evidence="1">
    <location>
        <begin position="623"/>
        <end position="636"/>
    </location>
</feature>
<evidence type="ECO:0000313" key="4">
    <source>
        <dbReference type="EMBL" id="PLW17782.1"/>
    </source>
</evidence>
<feature type="region of interest" description="Disordered" evidence="1">
    <location>
        <begin position="1"/>
        <end position="22"/>
    </location>
</feature>
<feature type="domain" description="F-box" evidence="2">
    <location>
        <begin position="61"/>
        <end position="109"/>
    </location>
</feature>
<dbReference type="STRING" id="200324.A0A2N5S9I8"/>
<dbReference type="Pfam" id="PF07393">
    <property type="entry name" value="Sec10_HB"/>
    <property type="match status" value="1"/>
</dbReference>
<organism evidence="3 7">
    <name type="scientific">Puccinia coronata f. sp. avenae</name>
    <dbReference type="NCBI Taxonomy" id="200324"/>
    <lineage>
        <taxon>Eukaryota</taxon>
        <taxon>Fungi</taxon>
        <taxon>Dikarya</taxon>
        <taxon>Basidiomycota</taxon>
        <taxon>Pucciniomycotina</taxon>
        <taxon>Pucciniomycetes</taxon>
        <taxon>Pucciniales</taxon>
        <taxon>Pucciniaceae</taxon>
        <taxon>Puccinia</taxon>
    </lineage>
</organism>
<dbReference type="Pfam" id="PF12937">
    <property type="entry name" value="F-box-like"/>
    <property type="match status" value="1"/>
</dbReference>
<dbReference type="InterPro" id="IPR001810">
    <property type="entry name" value="F-box_dom"/>
</dbReference>
<dbReference type="AlphaFoldDB" id="A0A2N5S9I8"/>
<protein>
    <recommendedName>
        <fullName evidence="2">F-box domain-containing protein</fullName>
    </recommendedName>
</protein>
<evidence type="ECO:0000256" key="1">
    <source>
        <dbReference type="SAM" id="MobiDB-lite"/>
    </source>
</evidence>
<evidence type="ECO:0000259" key="2">
    <source>
        <dbReference type="PROSITE" id="PS50181"/>
    </source>
</evidence>
<comment type="caution">
    <text evidence="3">The sequence shown here is derived from an EMBL/GenBank/DDBJ whole genome shotgun (WGS) entry which is preliminary data.</text>
</comment>
<dbReference type="OrthoDB" id="5554140at2759"/>
<sequence>MNQQPSTGSTDSKPRRAAPAARPHPIAGYRAQHHHYSQKHIRASGIDRHTQLQLQRALHPSHSFSRLPDTILIAILTFVPPEQLTKTLARVSRRLATLILADQRIWNTKLHWLSIPKDSASAWFQQLRPLDQQQLISIPNTPQENGQDQLLAFQQTSSGTYAQHEIPPEPVHAYMTYKPTALMAEEKKWNSCRHQFMYYYRSLIPFLDSLVYHSTDSLAFSVPGLSALQRAELLATLERFLRNPFLAPPSHHGNGTVARNLKMAADAFEASISRQFEAANRSQDHQAMKALAHIRFALADYSRPGPHCIIVQTFINSRHIFLNSLPFNPLDNLRKTEDGEGRMVEGVDFGGLRKFFDHLKHTIAEDGRLIGQIFPPEMRVLQYFMARLVDGVVSVYTGPLLAAVQALPAPLFLITSVEVYAQLRGLVSAAMTVEPSSPEMKAEDIQQIIHGMFAAHLGTYLQEESAWVKRDLERVCVAWNSRVLSALEGRHHGGPASSSSNLLGSAKDPSLMKKNVLRSFKKALLLPVSVVPKTVSYSFNALSTVGAGAFYSVANGLIAPSSSSASSLPGPHSTDYRNAQILADGQVLQTELESWLDDDLPHDPPGPQPSSSSSNTPACPPDHTTSTSLDGQSSQVNDDHGSAAPQGNLRALLSLDVALQAITVDRQALARLESFLPFNLPHRQKVVDTIEHVFILLLRSLGQDHIQPAFERAFRQMSSRAEDEEKEAAHEGGIGEGMGDFFGLVDVADTVQQMVEVYSEQAGAAGTMMMAQQDFLSPVGREKRGFERRLDELVARGLSLAIDRLVRHLDRLLLRLQRPQDFFPPDDAPVPTSPTNACRALVAHLDAHSRLLSARSDRHVLGVFYQEIALRMHSLLCKHIKRSTISVAGARQLQLDVAHYARFVKGVLPETNEAVDTAFDALVLAASIFAFVAPADLVRFVRQIVGGGGGAGPDPAPLHLGPLSTDDVYQFINSRADWKKIQAVVDREVYGLGVEECTIA</sequence>
<dbReference type="SUPFAM" id="SSF81383">
    <property type="entry name" value="F-box domain"/>
    <property type="match status" value="1"/>
</dbReference>
<dbReference type="EMBL" id="PGCI01000986">
    <property type="protein sequence ID" value="PLW09912.1"/>
    <property type="molecule type" value="Genomic_DNA"/>
</dbReference>
<feature type="region of interest" description="Disordered" evidence="1">
    <location>
        <begin position="596"/>
        <end position="643"/>
    </location>
</feature>
<accession>A0A2N5S9I8</accession>
<proteinExistence type="predicted"/>
<dbReference type="PROSITE" id="PS50181">
    <property type="entry name" value="FBOX"/>
    <property type="match status" value="1"/>
</dbReference>
<feature type="compositionally biased region" description="Polar residues" evidence="1">
    <location>
        <begin position="1"/>
        <end position="11"/>
    </location>
</feature>
<dbReference type="GO" id="GO:0006887">
    <property type="term" value="P:exocytosis"/>
    <property type="evidence" value="ECO:0007669"/>
    <property type="project" value="TreeGrafter"/>
</dbReference>
<dbReference type="Proteomes" id="UP000235392">
    <property type="component" value="Unassembled WGS sequence"/>
</dbReference>
<dbReference type="EMBL" id="PGCJ01000843">
    <property type="protein sequence ID" value="PLW17782.1"/>
    <property type="molecule type" value="Genomic_DNA"/>
</dbReference>
<dbReference type="Proteomes" id="UP000235388">
    <property type="component" value="Unassembled WGS sequence"/>
</dbReference>
<dbReference type="PANTHER" id="PTHR12100:SF1">
    <property type="entry name" value="RECYCLIN-1"/>
    <property type="match status" value="1"/>
</dbReference>
<evidence type="ECO:0000313" key="7">
    <source>
        <dbReference type="Proteomes" id="UP000235392"/>
    </source>
</evidence>
<gene>
    <name evidence="4" type="ORF">PCANC_11988</name>
    <name evidence="5" type="ORF">PCASD_07344</name>
    <name evidence="3" type="ORF">PCASD_21483</name>
</gene>
<dbReference type="PANTHER" id="PTHR12100">
    <property type="entry name" value="SEC10"/>
    <property type="match status" value="1"/>
</dbReference>
<dbReference type="CDD" id="cd09917">
    <property type="entry name" value="F-box_SF"/>
    <property type="match status" value="1"/>
</dbReference>
<dbReference type="GO" id="GO:0000145">
    <property type="term" value="C:exocyst"/>
    <property type="evidence" value="ECO:0007669"/>
    <property type="project" value="TreeGrafter"/>
</dbReference>
<evidence type="ECO:0000313" key="3">
    <source>
        <dbReference type="EMBL" id="PLW09912.1"/>
    </source>
</evidence>
<reference evidence="6 7" key="1">
    <citation type="submission" date="2017-11" db="EMBL/GenBank/DDBJ databases">
        <title>De novo assembly and phasing of dikaryotic genomes from two isolates of Puccinia coronata f. sp. avenae, the causal agent of oat crown rust.</title>
        <authorList>
            <person name="Miller M.E."/>
            <person name="Zhang Y."/>
            <person name="Omidvar V."/>
            <person name="Sperschneider J."/>
            <person name="Schwessinger B."/>
            <person name="Raley C."/>
            <person name="Palmer J.M."/>
            <person name="Garnica D."/>
            <person name="Upadhyaya N."/>
            <person name="Rathjen J."/>
            <person name="Taylor J.M."/>
            <person name="Park R.F."/>
            <person name="Dodds P.N."/>
            <person name="Hirsch C.D."/>
            <person name="Kianian S.F."/>
            <person name="Figueroa M."/>
        </authorList>
    </citation>
    <scope>NUCLEOTIDE SEQUENCE [LARGE SCALE GENOMIC DNA]</scope>
    <source>
        <strain evidence="4">12NC29</strain>
        <strain evidence="3">12SD80</strain>
    </source>
</reference>